<name>A0A8J3Y189_9ACTN</name>
<keyword evidence="1" id="KW-0472">Membrane</keyword>
<organism evidence="2 3">
    <name type="scientific">Planotetraspora thailandica</name>
    <dbReference type="NCBI Taxonomy" id="487172"/>
    <lineage>
        <taxon>Bacteria</taxon>
        <taxon>Bacillati</taxon>
        <taxon>Actinomycetota</taxon>
        <taxon>Actinomycetes</taxon>
        <taxon>Streptosporangiales</taxon>
        <taxon>Streptosporangiaceae</taxon>
        <taxon>Planotetraspora</taxon>
    </lineage>
</organism>
<feature type="transmembrane region" description="Helical" evidence="1">
    <location>
        <begin position="9"/>
        <end position="28"/>
    </location>
</feature>
<comment type="caution">
    <text evidence="2">The sequence shown here is derived from an EMBL/GenBank/DDBJ whole genome shotgun (WGS) entry which is preliminary data.</text>
</comment>
<feature type="transmembrane region" description="Helical" evidence="1">
    <location>
        <begin position="48"/>
        <end position="69"/>
    </location>
</feature>
<keyword evidence="1" id="KW-1133">Transmembrane helix</keyword>
<evidence type="ECO:0000313" key="2">
    <source>
        <dbReference type="EMBL" id="GII58944.1"/>
    </source>
</evidence>
<gene>
    <name evidence="2" type="ORF">Pth03_73330</name>
</gene>
<sequence length="158" mass="17047">MRPYMGNRVGIGLVGTLMMIAGMGVLALRADHLDTQIVDLSFFERNAWSRPLAAAAAILVALTVTRWLVVALGWGRCGSRTGTGTAMLGVAMKGIEGVARIHVRLVGEKRLRIGISMAPRGDLHELIACLDGQAVSRVRGAVDREGIPAMVRLHVRRR</sequence>
<proteinExistence type="predicted"/>
<keyword evidence="3" id="KW-1185">Reference proteome</keyword>
<keyword evidence="1" id="KW-0812">Transmembrane</keyword>
<evidence type="ECO:0000256" key="1">
    <source>
        <dbReference type="SAM" id="Phobius"/>
    </source>
</evidence>
<dbReference type="Proteomes" id="UP000605992">
    <property type="component" value="Unassembled WGS sequence"/>
</dbReference>
<dbReference type="EMBL" id="BOOR01000074">
    <property type="protein sequence ID" value="GII58944.1"/>
    <property type="molecule type" value="Genomic_DNA"/>
</dbReference>
<dbReference type="AlphaFoldDB" id="A0A8J3Y189"/>
<protein>
    <recommendedName>
        <fullName evidence="4">Alkaline shock response membrane anchor protein AmaP</fullName>
    </recommendedName>
</protein>
<evidence type="ECO:0008006" key="4">
    <source>
        <dbReference type="Google" id="ProtNLM"/>
    </source>
</evidence>
<accession>A0A8J3Y189</accession>
<evidence type="ECO:0000313" key="3">
    <source>
        <dbReference type="Proteomes" id="UP000605992"/>
    </source>
</evidence>
<reference evidence="2" key="1">
    <citation type="submission" date="2021-01" db="EMBL/GenBank/DDBJ databases">
        <title>Whole genome shotgun sequence of Planotetraspora thailandica NBRC 104271.</title>
        <authorList>
            <person name="Komaki H."/>
            <person name="Tamura T."/>
        </authorList>
    </citation>
    <scope>NUCLEOTIDE SEQUENCE</scope>
    <source>
        <strain evidence="2">NBRC 104271</strain>
    </source>
</reference>